<organism evidence="2 3">
    <name type="scientific">Prorocentrum cordatum</name>
    <dbReference type="NCBI Taxonomy" id="2364126"/>
    <lineage>
        <taxon>Eukaryota</taxon>
        <taxon>Sar</taxon>
        <taxon>Alveolata</taxon>
        <taxon>Dinophyceae</taxon>
        <taxon>Prorocentrales</taxon>
        <taxon>Prorocentraceae</taxon>
        <taxon>Prorocentrum</taxon>
    </lineage>
</organism>
<evidence type="ECO:0000313" key="3">
    <source>
        <dbReference type="Proteomes" id="UP001189429"/>
    </source>
</evidence>
<accession>A0ABN9SED2</accession>
<feature type="non-terminal residue" evidence="2">
    <location>
        <position position="113"/>
    </location>
</feature>
<proteinExistence type="predicted"/>
<name>A0ABN9SED2_9DINO</name>
<feature type="compositionally biased region" description="Low complexity" evidence="1">
    <location>
        <begin position="58"/>
        <end position="73"/>
    </location>
</feature>
<feature type="region of interest" description="Disordered" evidence="1">
    <location>
        <begin position="58"/>
        <end position="78"/>
    </location>
</feature>
<gene>
    <name evidence="2" type="ORF">PCOR1329_LOCUS29051</name>
</gene>
<evidence type="ECO:0000256" key="1">
    <source>
        <dbReference type="SAM" id="MobiDB-lite"/>
    </source>
</evidence>
<feature type="region of interest" description="Disordered" evidence="1">
    <location>
        <begin position="1"/>
        <end position="45"/>
    </location>
</feature>
<reference evidence="2" key="1">
    <citation type="submission" date="2023-10" db="EMBL/GenBank/DDBJ databases">
        <authorList>
            <person name="Chen Y."/>
            <person name="Shah S."/>
            <person name="Dougan E. K."/>
            <person name="Thang M."/>
            <person name="Chan C."/>
        </authorList>
    </citation>
    <scope>NUCLEOTIDE SEQUENCE [LARGE SCALE GENOMIC DNA]</scope>
</reference>
<keyword evidence="3" id="KW-1185">Reference proteome</keyword>
<sequence>AEVFEHLGSPADADCNGDAGWEDWAQAQGPQQRTAIRPKDKLDALKPPQEAARRLAALAEADGGEAADPPQADARPDGKVRLRVFDGKEECRGLAVQLACVVLGSTLRMAHVA</sequence>
<evidence type="ECO:0000313" key="2">
    <source>
        <dbReference type="EMBL" id="CAK0830398.1"/>
    </source>
</evidence>
<dbReference type="EMBL" id="CAUYUJ010010866">
    <property type="protein sequence ID" value="CAK0830398.1"/>
    <property type="molecule type" value="Genomic_DNA"/>
</dbReference>
<protein>
    <submittedName>
        <fullName evidence="2">Uncharacterized protein</fullName>
    </submittedName>
</protein>
<dbReference type="Proteomes" id="UP001189429">
    <property type="component" value="Unassembled WGS sequence"/>
</dbReference>
<comment type="caution">
    <text evidence="2">The sequence shown here is derived from an EMBL/GenBank/DDBJ whole genome shotgun (WGS) entry which is preliminary data.</text>
</comment>
<feature type="non-terminal residue" evidence="2">
    <location>
        <position position="1"/>
    </location>
</feature>